<evidence type="ECO:0000256" key="4">
    <source>
        <dbReference type="HAMAP-Rule" id="MF_00198"/>
    </source>
</evidence>
<feature type="active site" description="Proton acceptor" evidence="4 5">
    <location>
        <position position="187"/>
    </location>
</feature>
<dbReference type="InterPro" id="IPR037163">
    <property type="entry name" value="Spermidine_synt_N_sf"/>
</dbReference>
<evidence type="ECO:0000313" key="10">
    <source>
        <dbReference type="Proteomes" id="UP000266677"/>
    </source>
</evidence>
<dbReference type="UniPathway" id="UPA00248">
    <property type="reaction ID" value="UER00314"/>
</dbReference>
<evidence type="ECO:0000313" key="9">
    <source>
        <dbReference type="EMBL" id="RJO70057.1"/>
    </source>
</evidence>
<feature type="binding site" evidence="4">
    <location>
        <position position="63"/>
    </location>
    <ligand>
        <name>S-methyl-5'-thioadenosine</name>
        <dbReference type="ChEBI" id="CHEBI:17509"/>
    </ligand>
</feature>
<dbReference type="NCBIfam" id="NF002010">
    <property type="entry name" value="PRK00811.1"/>
    <property type="match status" value="1"/>
</dbReference>
<feature type="binding site" evidence="4">
    <location>
        <begin position="169"/>
        <end position="170"/>
    </location>
    <ligand>
        <name>S-methyl-5'-thioadenosine</name>
        <dbReference type="ChEBI" id="CHEBI:17509"/>
    </ligand>
</feature>
<name>A0A3A4K1R1_9NOCA</name>
<dbReference type="OrthoDB" id="9793120at2"/>
<dbReference type="InterPro" id="IPR029063">
    <property type="entry name" value="SAM-dependent_MTases_sf"/>
</dbReference>
<feature type="binding site" evidence="4">
    <location>
        <position position="138"/>
    </location>
    <ligand>
        <name>S-methyl-5'-thioadenosine</name>
        <dbReference type="ChEBI" id="CHEBI:17509"/>
    </ligand>
</feature>
<keyword evidence="10" id="KW-1185">Reference proteome</keyword>
<feature type="binding site" evidence="4">
    <location>
        <begin position="187"/>
        <end position="190"/>
    </location>
    <ligand>
        <name>spermidine</name>
        <dbReference type="ChEBI" id="CHEBI:57834"/>
    </ligand>
</feature>
<dbReference type="InterPro" id="IPR001045">
    <property type="entry name" value="Spermi_synthase"/>
</dbReference>
<evidence type="ECO:0000256" key="1">
    <source>
        <dbReference type="ARBA" id="ARBA00007867"/>
    </source>
</evidence>
<accession>A0A3A4K1R1</accession>
<comment type="catalytic activity">
    <reaction evidence="4 7">
        <text>S-adenosyl 3-(methylsulfanyl)propylamine + putrescine = S-methyl-5'-thioadenosine + spermidine + H(+)</text>
        <dbReference type="Rhea" id="RHEA:12721"/>
        <dbReference type="ChEBI" id="CHEBI:15378"/>
        <dbReference type="ChEBI" id="CHEBI:17509"/>
        <dbReference type="ChEBI" id="CHEBI:57443"/>
        <dbReference type="ChEBI" id="CHEBI:57834"/>
        <dbReference type="ChEBI" id="CHEBI:326268"/>
        <dbReference type="EC" id="2.5.1.16"/>
    </reaction>
</comment>
<proteinExistence type="inferred from homology"/>
<comment type="function">
    <text evidence="4">Catalyzes the irreversible transfer of a propylamine group from the amino donor S-adenosylmethioninamine (decarboxy-AdoMet) to putrescine (1,4-diaminobutane) to yield spermidine.</text>
</comment>
<evidence type="ECO:0000256" key="5">
    <source>
        <dbReference type="PROSITE-ProRule" id="PRU00354"/>
    </source>
</evidence>
<dbReference type="InterPro" id="IPR030374">
    <property type="entry name" value="PABS"/>
</dbReference>
<evidence type="ECO:0000256" key="6">
    <source>
        <dbReference type="RuleBase" id="RU003836"/>
    </source>
</evidence>
<comment type="subunit">
    <text evidence="4">Homodimer or homotetramer.</text>
</comment>
<dbReference type="NCBIfam" id="TIGR00417">
    <property type="entry name" value="speE"/>
    <property type="match status" value="1"/>
</dbReference>
<evidence type="ECO:0000256" key="2">
    <source>
        <dbReference type="ARBA" id="ARBA00022679"/>
    </source>
</evidence>
<dbReference type="Proteomes" id="UP000266677">
    <property type="component" value="Unassembled WGS sequence"/>
</dbReference>
<protein>
    <recommendedName>
        <fullName evidence="4">Polyamine aminopropyltransferase</fullName>
    </recommendedName>
    <alternativeName>
        <fullName evidence="4">Putrescine aminopropyltransferase</fullName>
        <shortName evidence="4">PAPT</shortName>
    </alternativeName>
    <alternativeName>
        <fullName evidence="4">Spermidine synthase</fullName>
        <shortName evidence="4">SPDS</shortName>
        <shortName evidence="4">SPDSY</shortName>
        <ecNumber evidence="4">2.5.1.16</ecNumber>
    </alternativeName>
</protein>
<evidence type="ECO:0000259" key="8">
    <source>
        <dbReference type="PROSITE" id="PS51006"/>
    </source>
</evidence>
<comment type="pathway">
    <text evidence="4">Amine and polyamine biosynthesis; spermidine biosynthesis; spermidine from putrescine: step 1/1.</text>
</comment>
<dbReference type="GO" id="GO:0004766">
    <property type="term" value="F:spermidine synthase activity"/>
    <property type="evidence" value="ECO:0007669"/>
    <property type="project" value="UniProtKB-UniRule"/>
</dbReference>
<dbReference type="EC" id="2.5.1.16" evidence="4"/>
<dbReference type="SUPFAM" id="SSF53335">
    <property type="entry name" value="S-adenosyl-L-methionine-dependent methyltransferases"/>
    <property type="match status" value="1"/>
</dbReference>
<keyword evidence="4 7" id="KW-0745">Spermidine biosynthesis</keyword>
<dbReference type="HAMAP" id="MF_00198">
    <property type="entry name" value="Spermidine_synth"/>
    <property type="match status" value="1"/>
</dbReference>
<dbReference type="PANTHER" id="PTHR11558:SF11">
    <property type="entry name" value="SPERMIDINE SYNTHASE"/>
    <property type="match status" value="1"/>
</dbReference>
<keyword evidence="3 4" id="KW-0620">Polyamine biosynthesis</keyword>
<dbReference type="AlphaFoldDB" id="A0A3A4K1R1"/>
<keyword evidence="2 4" id="KW-0808">Transferase</keyword>
<dbReference type="CDD" id="cd02440">
    <property type="entry name" value="AdoMet_MTases"/>
    <property type="match status" value="1"/>
</dbReference>
<organism evidence="9 10">
    <name type="scientific">Nocardia panacis</name>
    <dbReference type="NCBI Taxonomy" id="2340916"/>
    <lineage>
        <taxon>Bacteria</taxon>
        <taxon>Bacillati</taxon>
        <taxon>Actinomycetota</taxon>
        <taxon>Actinomycetes</taxon>
        <taxon>Mycobacteriales</taxon>
        <taxon>Nocardiaceae</taxon>
        <taxon>Nocardia</taxon>
    </lineage>
</organism>
<dbReference type="Pfam" id="PF01564">
    <property type="entry name" value="Spermine_synth"/>
    <property type="match status" value="1"/>
</dbReference>
<feature type="binding site" evidence="4">
    <location>
        <position position="118"/>
    </location>
    <ligand>
        <name>spermidine</name>
        <dbReference type="ChEBI" id="CHEBI:57834"/>
    </ligand>
</feature>
<evidence type="ECO:0000256" key="3">
    <source>
        <dbReference type="ARBA" id="ARBA00023115"/>
    </source>
</evidence>
<dbReference type="GO" id="GO:0008295">
    <property type="term" value="P:spermidine biosynthetic process"/>
    <property type="evidence" value="ECO:0007669"/>
    <property type="project" value="UniProtKB-UniRule"/>
</dbReference>
<feature type="binding site" evidence="4">
    <location>
        <position position="194"/>
    </location>
    <ligand>
        <name>S-methyl-5'-thioadenosine</name>
        <dbReference type="ChEBI" id="CHEBI:17509"/>
    </ligand>
</feature>
<dbReference type="PANTHER" id="PTHR11558">
    <property type="entry name" value="SPERMIDINE/SPERMINE SYNTHASE"/>
    <property type="match status" value="1"/>
</dbReference>
<dbReference type="GO" id="GO:0005829">
    <property type="term" value="C:cytosol"/>
    <property type="evidence" value="ECO:0007669"/>
    <property type="project" value="TreeGrafter"/>
</dbReference>
<dbReference type="Gene3D" id="2.30.140.10">
    <property type="entry name" value="Spermidine synthase, tetramerisation domain"/>
    <property type="match status" value="1"/>
</dbReference>
<comment type="similarity">
    <text evidence="1 4 6">Belongs to the spermidine/spermine synthase family.</text>
</comment>
<gene>
    <name evidence="4" type="primary">speE</name>
    <name evidence="9" type="ORF">D5S18_29825</name>
</gene>
<dbReference type="PROSITE" id="PS51006">
    <property type="entry name" value="PABS_2"/>
    <property type="match status" value="1"/>
</dbReference>
<dbReference type="InterPro" id="IPR030373">
    <property type="entry name" value="PABS_CS"/>
</dbReference>
<reference evidence="9 10" key="1">
    <citation type="submission" date="2018-09" db="EMBL/GenBank/DDBJ databases">
        <title>YIM PH21274 draft genome.</title>
        <authorList>
            <person name="Miao C."/>
        </authorList>
    </citation>
    <scope>NUCLEOTIDE SEQUENCE [LARGE SCALE GENOMIC DNA]</scope>
    <source>
        <strain evidence="9 10">YIM PH 21724</strain>
    </source>
</reference>
<dbReference type="Pfam" id="PF17284">
    <property type="entry name" value="Spermine_synt_N"/>
    <property type="match status" value="1"/>
</dbReference>
<comment type="caution">
    <text evidence="4">Lacks conserved residue(s) required for the propagation of feature annotation.</text>
</comment>
<dbReference type="Gene3D" id="3.40.50.150">
    <property type="entry name" value="Vaccinia Virus protein VP39"/>
    <property type="match status" value="1"/>
</dbReference>
<evidence type="ECO:0000256" key="7">
    <source>
        <dbReference type="RuleBase" id="RU003837"/>
    </source>
</evidence>
<dbReference type="EMBL" id="QZFU01000041">
    <property type="protein sequence ID" value="RJO70057.1"/>
    <property type="molecule type" value="Genomic_DNA"/>
</dbReference>
<sequence>MILRYSHLFVASHRRSVELIVNERPNSLQRINDDLWLVEDDRDNMKISYRIKEVIFAESSDFQHIMILDSYDFGRMLVLDGVVQITSVDGHIYSEMSAHVPLSIHPNPERILIVGGGDCGVAREMVKYDQVKAIDMVEIDEMVVKVCREHLPEVSGNLSDPRVEFVFADGVEFVKSKKNWYDVIVVDSSDPEGPSIRLFEYDFYRDVRDALRDDGLVVRHSLSPLFNRDVMCRTVRHFETLFPVTRLFGATIPTFPGGFWSFTLGSKKYRDPVREVDRSAKYVDAAMLRSCFDLPPFLRTSSDRGE</sequence>
<comment type="caution">
    <text evidence="9">The sequence shown here is derived from an EMBL/GenBank/DDBJ whole genome shotgun (WGS) entry which is preliminary data.</text>
</comment>
<dbReference type="InterPro" id="IPR035246">
    <property type="entry name" value="Spermidine_synt_N"/>
</dbReference>
<feature type="domain" description="PABS" evidence="8">
    <location>
        <begin position="34"/>
        <end position="267"/>
    </location>
</feature>
<dbReference type="PROSITE" id="PS01330">
    <property type="entry name" value="PABS_1"/>
    <property type="match status" value="1"/>
</dbReference>